<keyword evidence="3" id="KW-1185">Reference proteome</keyword>
<dbReference type="EMBL" id="MU866289">
    <property type="protein sequence ID" value="KAK4174302.1"/>
    <property type="molecule type" value="Genomic_DNA"/>
</dbReference>
<proteinExistence type="inferred from homology"/>
<dbReference type="SUPFAM" id="SSF48239">
    <property type="entry name" value="Terpenoid cyclases/Protein prenyltransferases"/>
    <property type="match status" value="1"/>
</dbReference>
<dbReference type="AlphaFoldDB" id="A0AAN6W658"/>
<name>A0AAN6W658_9PEZI</name>
<dbReference type="InterPro" id="IPR050148">
    <property type="entry name" value="Terpene_synthase-like"/>
</dbReference>
<dbReference type="PANTHER" id="PTHR31739:SF25">
    <property type="entry name" value="(E,E)-GERANYLLINALOOL SYNTHASE"/>
    <property type="match status" value="1"/>
</dbReference>
<evidence type="ECO:0000313" key="3">
    <source>
        <dbReference type="Proteomes" id="UP001302321"/>
    </source>
</evidence>
<evidence type="ECO:0000313" key="2">
    <source>
        <dbReference type="EMBL" id="KAK4174302.1"/>
    </source>
</evidence>
<dbReference type="Gene3D" id="1.50.10.160">
    <property type="match status" value="1"/>
</dbReference>
<dbReference type="GO" id="GO:0016102">
    <property type="term" value="P:diterpenoid biosynthetic process"/>
    <property type="evidence" value="ECO:0007669"/>
    <property type="project" value="TreeGrafter"/>
</dbReference>
<evidence type="ECO:0000256" key="1">
    <source>
        <dbReference type="ARBA" id="ARBA00006333"/>
    </source>
</evidence>
<dbReference type="InterPro" id="IPR008949">
    <property type="entry name" value="Isoprenoid_synthase_dom_sf"/>
</dbReference>
<dbReference type="GO" id="GO:0000287">
    <property type="term" value="F:magnesium ion binding"/>
    <property type="evidence" value="ECO:0007669"/>
    <property type="project" value="TreeGrafter"/>
</dbReference>
<dbReference type="Gene3D" id="1.10.600.10">
    <property type="entry name" value="Farnesyl Diphosphate Synthase"/>
    <property type="match status" value="1"/>
</dbReference>
<accession>A0AAN6W658</accession>
<protein>
    <recommendedName>
        <fullName evidence="4">Ent-kaurene synthase</fullName>
    </recommendedName>
</protein>
<comment type="caution">
    <text evidence="2">The sequence shown here is derived from an EMBL/GenBank/DDBJ whole genome shotgun (WGS) entry which is preliminary data.</text>
</comment>
<evidence type="ECO:0008006" key="4">
    <source>
        <dbReference type="Google" id="ProtNLM"/>
    </source>
</evidence>
<comment type="similarity">
    <text evidence="1">Belongs to the terpene synthase family.</text>
</comment>
<gene>
    <name evidence="2" type="ORF">QBC36DRAFT_43293</name>
</gene>
<reference evidence="2" key="1">
    <citation type="journal article" date="2023" name="Mol. Phylogenet. Evol.">
        <title>Genome-scale phylogeny and comparative genomics of the fungal order Sordariales.</title>
        <authorList>
            <person name="Hensen N."/>
            <person name="Bonometti L."/>
            <person name="Westerberg I."/>
            <person name="Brannstrom I.O."/>
            <person name="Guillou S."/>
            <person name="Cros-Aarteil S."/>
            <person name="Calhoun S."/>
            <person name="Haridas S."/>
            <person name="Kuo A."/>
            <person name="Mondo S."/>
            <person name="Pangilinan J."/>
            <person name="Riley R."/>
            <person name="LaButti K."/>
            <person name="Andreopoulos B."/>
            <person name="Lipzen A."/>
            <person name="Chen C."/>
            <person name="Yan M."/>
            <person name="Daum C."/>
            <person name="Ng V."/>
            <person name="Clum A."/>
            <person name="Steindorff A."/>
            <person name="Ohm R.A."/>
            <person name="Martin F."/>
            <person name="Silar P."/>
            <person name="Natvig D.O."/>
            <person name="Lalanne C."/>
            <person name="Gautier V."/>
            <person name="Ament-Velasquez S.L."/>
            <person name="Kruys A."/>
            <person name="Hutchinson M.I."/>
            <person name="Powell A.J."/>
            <person name="Barry K."/>
            <person name="Miller A.N."/>
            <person name="Grigoriev I.V."/>
            <person name="Debuchy R."/>
            <person name="Gladieux P."/>
            <person name="Hiltunen Thoren M."/>
            <person name="Johannesson H."/>
        </authorList>
    </citation>
    <scope>NUCLEOTIDE SEQUENCE</scope>
    <source>
        <strain evidence="2">CBS 892.96</strain>
    </source>
</reference>
<dbReference type="PANTHER" id="PTHR31739">
    <property type="entry name" value="ENT-COPALYL DIPHOSPHATE SYNTHASE, CHLOROPLASTIC"/>
    <property type="match status" value="1"/>
</dbReference>
<dbReference type="InterPro" id="IPR008930">
    <property type="entry name" value="Terpenoid_cyclase/PrenylTrfase"/>
</dbReference>
<dbReference type="Proteomes" id="UP001302321">
    <property type="component" value="Unassembled WGS sequence"/>
</dbReference>
<dbReference type="GO" id="GO:0010333">
    <property type="term" value="F:terpene synthase activity"/>
    <property type="evidence" value="ECO:0007669"/>
    <property type="project" value="InterPro"/>
</dbReference>
<reference evidence="2" key="2">
    <citation type="submission" date="2023-05" db="EMBL/GenBank/DDBJ databases">
        <authorList>
            <consortium name="Lawrence Berkeley National Laboratory"/>
            <person name="Steindorff A."/>
            <person name="Hensen N."/>
            <person name="Bonometti L."/>
            <person name="Westerberg I."/>
            <person name="Brannstrom I.O."/>
            <person name="Guillou S."/>
            <person name="Cros-Aarteil S."/>
            <person name="Calhoun S."/>
            <person name="Haridas S."/>
            <person name="Kuo A."/>
            <person name="Mondo S."/>
            <person name="Pangilinan J."/>
            <person name="Riley R."/>
            <person name="Labutti K."/>
            <person name="Andreopoulos B."/>
            <person name="Lipzen A."/>
            <person name="Chen C."/>
            <person name="Yanf M."/>
            <person name="Daum C."/>
            <person name="Ng V."/>
            <person name="Clum A."/>
            <person name="Ohm R."/>
            <person name="Martin F."/>
            <person name="Silar P."/>
            <person name="Natvig D."/>
            <person name="Lalanne C."/>
            <person name="Gautier V."/>
            <person name="Ament-Velasquez S.L."/>
            <person name="Kruys A."/>
            <person name="Hutchinson M.I."/>
            <person name="Powell A.J."/>
            <person name="Barry K."/>
            <person name="Miller A.N."/>
            <person name="Grigoriev I.V."/>
            <person name="Debuchy R."/>
            <person name="Gladieux P."/>
            <person name="Thoren M.H."/>
            <person name="Johannesson H."/>
        </authorList>
    </citation>
    <scope>NUCLEOTIDE SEQUENCE</scope>
    <source>
        <strain evidence="2">CBS 892.96</strain>
    </source>
</reference>
<sequence>MLIDAAAELIEGLARGHHPHYGIGSMTCSIYDTAWISMISKVVGDQTVWLFPSSFTLLLDHQDAEGGWIGHGTETDVILNSAAAILTLCTHRRGSNTPELTADLDGRITRATRFLDQRLRGLNLDASTTLPVGFEMLLPKLLHLLTEEGINLEFPARSTLEKIRALKMARVRLDKLYEGHKSTLLHSLEAFIGEIDFDRLGQHKQMGSMMASPASTAAYLMNCSTWDDEAEAYLDHVVLYGAGHGSGGVPSAFPSTYFEYTWVTATLLENGFTQDDLGVSNLGRIGQTLTEAFEAGSGFIGFAEGMELDADDTAKGITALNLIGLSTPASKLVTLVDRKTKEVHFRTYAGERDASITTNCNCLTALSASPDASQHVDIIEMALRYLCSKWNTDPIGIRDKWHLSPYYPLMLMTQGLMSALDCWGRGVLPALPLGLVLDALTVVHQIMGHLVLFQRDDGSWEGTREETAYAVIAINRIASLPTVNPILSHITASLERARGFLRPYLNCDLEPEHLWIEKVTYGSRTLSQAFLLSALKCTILPSPPRLQELVPPNLEATLQSAKLFRQLPMFSTVTPARTDICLIESALFISRLRDRCLEVFPGRTPTKEKHLAYIPFTWVAGNDLHGRPLGSHILLEMMVISALAYQVDEFIETSVSQLPQEAITKLNSELDTLFDPQPTPTPSLLGSIPILGPLFTTPDLPTPIKTTVSTFLSNLLSRPYVHTAPPLLQSHLRLALKSYLSSHLTQLQSNHTLSLQPPTSHHKTLATPSSPLYEWIHTTASSHTAGPLAISLFLCLLSSWTLSPKIHYLFSSIARHLAALCRVYNDLGSLERDKQEDNTNCVNFPEFEGCDTKEKIKKEMMGIAGFERRMLESASRELEGENVGERVMRGLGVFISAADVYGEMYLVRDMTPRVK</sequence>
<dbReference type="Gene3D" id="1.50.10.20">
    <property type="match status" value="1"/>
</dbReference>
<organism evidence="2 3">
    <name type="scientific">Triangularia setosa</name>
    <dbReference type="NCBI Taxonomy" id="2587417"/>
    <lineage>
        <taxon>Eukaryota</taxon>
        <taxon>Fungi</taxon>
        <taxon>Dikarya</taxon>
        <taxon>Ascomycota</taxon>
        <taxon>Pezizomycotina</taxon>
        <taxon>Sordariomycetes</taxon>
        <taxon>Sordariomycetidae</taxon>
        <taxon>Sordariales</taxon>
        <taxon>Podosporaceae</taxon>
        <taxon>Triangularia</taxon>
    </lineage>
</organism>